<evidence type="ECO:0000256" key="2">
    <source>
        <dbReference type="ARBA" id="ARBA00016013"/>
    </source>
</evidence>
<dbReference type="Pfam" id="PF03963">
    <property type="entry name" value="FlgD"/>
    <property type="match status" value="1"/>
</dbReference>
<comment type="similarity">
    <text evidence="1 5">Belongs to the FlgD family.</text>
</comment>
<keyword evidence="8" id="KW-1185">Reference proteome</keyword>
<name>A0A1W6N637_9PROT</name>
<dbReference type="Pfam" id="PF13860">
    <property type="entry name" value="FlgD_ig"/>
    <property type="match status" value="1"/>
</dbReference>
<protein>
    <recommendedName>
        <fullName evidence="2 5">Basal-body rod modification protein FlgD</fullName>
    </recommendedName>
</protein>
<dbReference type="OrthoDB" id="9785233at2"/>
<evidence type="ECO:0000256" key="3">
    <source>
        <dbReference type="ARBA" id="ARBA00022795"/>
    </source>
</evidence>
<gene>
    <name evidence="7" type="ORF">GQ61_08115</name>
</gene>
<feature type="domain" description="FlgD/Vpr Ig-like" evidence="6">
    <location>
        <begin position="128"/>
        <end position="193"/>
    </location>
</feature>
<evidence type="ECO:0000259" key="6">
    <source>
        <dbReference type="Pfam" id="PF13860"/>
    </source>
</evidence>
<evidence type="ECO:0000256" key="4">
    <source>
        <dbReference type="ARBA" id="ARBA00024746"/>
    </source>
</evidence>
<reference evidence="7 8" key="1">
    <citation type="submission" date="2014-06" db="EMBL/GenBank/DDBJ databases">
        <title>The genome of the endonuclear symbiont Nucleicultrix amoebiphila.</title>
        <authorList>
            <person name="Schulz F."/>
            <person name="Horn M."/>
        </authorList>
    </citation>
    <scope>NUCLEOTIDE SEQUENCE [LARGE SCALE GENOMIC DNA]</scope>
    <source>
        <strain evidence="7 8">FS5</strain>
    </source>
</reference>
<dbReference type="RefSeq" id="WP_085784805.1">
    <property type="nucleotide sequence ID" value="NZ_CP008743.1"/>
</dbReference>
<evidence type="ECO:0000313" key="7">
    <source>
        <dbReference type="EMBL" id="ARN85258.1"/>
    </source>
</evidence>
<dbReference type="KEGG" id="naf:GQ61_08115"/>
<dbReference type="InterPro" id="IPR005648">
    <property type="entry name" value="FlgD"/>
</dbReference>
<evidence type="ECO:0000256" key="5">
    <source>
        <dbReference type="RuleBase" id="RU362076"/>
    </source>
</evidence>
<dbReference type="Gene3D" id="2.30.30.910">
    <property type="match status" value="1"/>
</dbReference>
<dbReference type="GO" id="GO:0044781">
    <property type="term" value="P:bacterial-type flagellum organization"/>
    <property type="evidence" value="ECO:0007669"/>
    <property type="project" value="UniProtKB-UniRule"/>
</dbReference>
<accession>A0A1W6N637</accession>
<dbReference type="EMBL" id="CP008743">
    <property type="protein sequence ID" value="ARN85258.1"/>
    <property type="molecule type" value="Genomic_DNA"/>
</dbReference>
<dbReference type="InterPro" id="IPR025965">
    <property type="entry name" value="FlgD/Vpr_Ig-like"/>
</dbReference>
<evidence type="ECO:0000313" key="8">
    <source>
        <dbReference type="Proteomes" id="UP000237351"/>
    </source>
</evidence>
<dbReference type="STRING" id="1414854.GQ61_08115"/>
<organism evidence="7 8">
    <name type="scientific">Candidatus Nucleicultrix amoebiphila FS5</name>
    <dbReference type="NCBI Taxonomy" id="1414854"/>
    <lineage>
        <taxon>Bacteria</taxon>
        <taxon>Pseudomonadati</taxon>
        <taxon>Pseudomonadota</taxon>
        <taxon>Alphaproteobacteria</taxon>
        <taxon>Holosporales</taxon>
        <taxon>Candidatus Nucleicultricaceae</taxon>
        <taxon>Candidatus Nucleicultrix</taxon>
    </lineage>
</organism>
<evidence type="ECO:0000256" key="1">
    <source>
        <dbReference type="ARBA" id="ARBA00010577"/>
    </source>
</evidence>
<proteinExistence type="inferred from homology"/>
<comment type="function">
    <text evidence="4 5">Required for flagellar hook formation. May act as a scaffolding protein.</text>
</comment>
<dbReference type="Proteomes" id="UP000237351">
    <property type="component" value="Chromosome"/>
</dbReference>
<keyword evidence="3 5" id="KW-1005">Bacterial flagellum biogenesis</keyword>
<dbReference type="Gene3D" id="2.60.40.4070">
    <property type="match status" value="1"/>
</dbReference>
<sequence length="282" mass="30822">MVQAVKANMDIQRKSEQDSFGLTNEMQGANGEKGRKLSSNIIMGKMEDWLKVVLATVKNQDPMNPADTTQMASQFTQFGQIMGIMEIKDQLQKVLNAQNFSQLLEAAGQLDRYVEVNGSGFEVTDEGAPELGYFLPPGVDKSQIIVTDKANNVIKIIEGASTAGKHLFEWDCKGLEDKKVEKGLYRFRVSALDKSGKALLDPTTKKIQHIRTTVKGMVTGGEMIEGKPTVAVNGLRMPLESLVGIHSLATKPKLITGEIKNVGTELKEISTDLNTELGIIAQ</sequence>
<dbReference type="AlphaFoldDB" id="A0A1W6N637"/>